<feature type="compositionally biased region" description="Acidic residues" evidence="11">
    <location>
        <begin position="1198"/>
        <end position="1209"/>
    </location>
</feature>
<evidence type="ECO:0000256" key="3">
    <source>
        <dbReference type="ARBA" id="ARBA00008124"/>
    </source>
</evidence>
<dbReference type="Gene3D" id="3.40.50.300">
    <property type="entry name" value="P-loop containing nucleotide triphosphate hydrolases"/>
    <property type="match status" value="1"/>
</dbReference>
<sequence length="1920" mass="215268">MTTRLPRVSRICILLPILLIVYLTFYSRSSSNYEWKPGVHLNWTAFQSRCPDLEWKDIEPWVLPKEASCPKTNHVGFLKTHKCASTTLQNLFLRYAKNNQLNIVLPKYGNYLSRKIPFDFHMAYWHRLPKDGFHVVAHHMIWNFQAVSKLLGPDARYVTILREPVNQFESMFSYSDMSSIYGASLEAFSMFSNKTDKMYSKRIGGNIGRNQMLFDLGFKPEDFDDDCKVMAKIIEVDRSFDLVLLVERFEESIVLMKHLLCWDWEDVAYFQLNSRKSSSAMPEKIRNALSDWLKSDEMLYVYFREKFEKTLKAMNPELFSADLKYLLMGIRGLATFVENHGCLTIEQLQNTTVVVDGLNLIFHLVALRESKMRSPFGGEYDGLRECLTSFIDVLRSKGITPIVIFDGGLDINGQKFKTKLSRMGTSVFRIAAVNPGNPASVFAQHVVTLVIQTLQDLCVTHHVAAFEADGIIAWLAYHLKCPVVSDDSDFFIYGVNCVKLGSLVTACVANFRGCKTFKEDHALEVAVFSPDKFLAQFKIKREHLPVFGSVLGNDVVPFMETVSGFSQIAKHAYSQKGNGNMGKVRNNSRHAVIAGFLSWLARCDPERALDKFLDFLQYGKRDKVREIVLKSIRIYEMLTKDVDWCPETFAPTASDILQAENALLADEKRFHDTCPAWLLARLRKSNHDWPRYLNALMFRVLFVTPVVESYSLETCYVAAFPMIQKFFDTLFSSVLAEGEEVVVNVYARRRLERSSVLGKFPFNVTARREWKIEEEDDPCLLRQKFLSMIELASYEEEIKKIDPEEQVFLLSVVLWMRNQVFPVSVEHLLAAIATHLVLFDLEYKAGIKERKAGPLERISDAENQAVSAKISCIRFFSVSTRVVEDKRCFDADIVSYYEALKAITGFFMTLSAIFAEPFGVIRPERHFSGIFFYTLTTELRACADPLKLLKSKIFSDNAELGQRMDEILNWVISMGSGQTLETFLKDGRIAGAGAKKKRRRNRKKVKDEQDLVDEADQEEAVQEDEEFEDFENKFTSVAQVTDKRAEEKPAKSRGSKSDEPKPAIAAASRSTKSKTIVPDPEDLTKPKPKKEGVKKSPKTRVIAPPTPVEEINDASSDEVFGASASDVVVLASSKPQENIEEESHDAVDVDNYEDDFEDYESDFESNSEDEEEDSQSSSDAKEDASDDEFADMRNEDKKEDDEGISDAEPDLAPLTFHDSRLEADDVDSGHSSGQFGGKMQIVNETDLAAATAAENQLASNFVRNLATRRNAVAETLESSSSSRQMEQEQQHAAVVEEKRRYDFSSAKKRQKSFVAAGRVAKRGAELMDIVRLESSTADLFELEPFGYDAYIRRFGKSNMRQIGVSTADDTEKFECQTEPIKYATRWVQFPACISPSSLANASISREDFLGVGKGTNPLSSEDIDDDREDSNHNEILDFNDFVHSRCGNGKSMSEFMEAAGRLMLRILHSAPGIAPSAISAGDDGFNGEKIHIAGRKVQFCEGPWTRMTTTLVQFSEFEPKLLVTCHAGKEGEDLLILWDVREPSNPLAIMRSVATVTCIGVGPTLHGVIVVAGTSTGALCLWDTQEPIMLHEALSIDKDDGGKFGFGVRGPSYVTLSTKSKSENSKPGSKVCCLKILSQGENVEKRSGFQMISMTSEGVVDFWLTNCLQSNPEIMQLEADPGLAFWSKTALIRMSNTIDVGQSVFSEAASVGDDLVLPEAFKCQDFAVEGRDASQIYICTDSDLGVAHVARSGGKAFPRSYRPDDGRLTEACCVASFPFGHQFLLVGTNDGAVKLFAGGSDKPITHWTVAEYVPIVKVQWAPFRPLVFFALDETGVLHAWDLNQGDLSPIYVVSLKSARIVDFMIGNVVKDSSTKLPAYFALALSDGQTLAGELHETLLPIRNVSTEEELEKFLHYVSIL</sequence>
<dbReference type="GO" id="GO:0000139">
    <property type="term" value="C:Golgi membrane"/>
    <property type="evidence" value="ECO:0007669"/>
    <property type="project" value="UniProtKB-SubCell"/>
</dbReference>
<feature type="compositionally biased region" description="Basic and acidic residues" evidence="11">
    <location>
        <begin position="1082"/>
        <end position="1094"/>
    </location>
</feature>
<protein>
    <submittedName>
        <fullName evidence="13">Uncharacterized protein</fullName>
    </submittedName>
</protein>
<evidence type="ECO:0000256" key="7">
    <source>
        <dbReference type="ARBA" id="ARBA00022989"/>
    </source>
</evidence>
<proteinExistence type="inferred from homology"/>
<feature type="compositionally biased region" description="Basic residues" evidence="11">
    <location>
        <begin position="994"/>
        <end position="1004"/>
    </location>
</feature>
<dbReference type="EMBL" id="OA882163">
    <property type="protein sequence ID" value="CAD7273401.1"/>
    <property type="molecule type" value="Genomic_DNA"/>
</dbReference>
<keyword evidence="9 12" id="KW-0472">Membrane</keyword>
<evidence type="ECO:0000256" key="12">
    <source>
        <dbReference type="SAM" id="Phobius"/>
    </source>
</evidence>
<evidence type="ECO:0000256" key="9">
    <source>
        <dbReference type="ARBA" id="ARBA00023136"/>
    </source>
</evidence>
<dbReference type="InterPro" id="IPR036322">
    <property type="entry name" value="WD40_repeat_dom_sf"/>
</dbReference>
<dbReference type="Gene3D" id="3.40.50.1010">
    <property type="entry name" value="5'-nuclease"/>
    <property type="match status" value="1"/>
</dbReference>
<feature type="transmembrane region" description="Helical" evidence="12">
    <location>
        <begin position="7"/>
        <end position="26"/>
    </location>
</feature>
<accession>A0A7R9BF74</accession>
<comment type="similarity">
    <text evidence="2">Belongs to the asteroid family.</text>
</comment>
<reference evidence="13" key="1">
    <citation type="submission" date="2020-11" db="EMBL/GenBank/DDBJ databases">
        <authorList>
            <person name="Tran Van P."/>
        </authorList>
    </citation>
    <scope>NUCLEOTIDE SEQUENCE</scope>
</reference>
<dbReference type="SUPFAM" id="SSF52540">
    <property type="entry name" value="P-loop containing nucleoside triphosphate hydrolases"/>
    <property type="match status" value="1"/>
</dbReference>
<dbReference type="GO" id="GO:0001733">
    <property type="term" value="F:galactosylceramide sulfotransferase activity"/>
    <property type="evidence" value="ECO:0007669"/>
    <property type="project" value="InterPro"/>
</dbReference>
<evidence type="ECO:0000313" key="13">
    <source>
        <dbReference type="EMBL" id="CAD7273401.1"/>
    </source>
</evidence>
<dbReference type="SUPFAM" id="SSF88723">
    <property type="entry name" value="PIN domain-like"/>
    <property type="match status" value="1"/>
</dbReference>
<keyword evidence="7 12" id="KW-1133">Transmembrane helix</keyword>
<evidence type="ECO:0000256" key="11">
    <source>
        <dbReference type="SAM" id="MobiDB-lite"/>
    </source>
</evidence>
<evidence type="ECO:0000313" key="14">
    <source>
        <dbReference type="Proteomes" id="UP000678499"/>
    </source>
</evidence>
<evidence type="ECO:0000256" key="10">
    <source>
        <dbReference type="ARBA" id="ARBA00023180"/>
    </source>
</evidence>
<feature type="compositionally biased region" description="Basic and acidic residues" evidence="11">
    <location>
        <begin position="1041"/>
        <end position="1061"/>
    </location>
</feature>
<dbReference type="InterPro" id="IPR009729">
    <property type="entry name" value="Gal-3-0_sulfotransfrase"/>
</dbReference>
<dbReference type="PANTHER" id="PTHR15665">
    <property type="entry name" value="ASTEROID PROTEIN"/>
    <property type="match status" value="1"/>
</dbReference>
<dbReference type="EMBL" id="CAJPEX010000126">
    <property type="protein sequence ID" value="CAG0913553.1"/>
    <property type="molecule type" value="Genomic_DNA"/>
</dbReference>
<evidence type="ECO:0000256" key="4">
    <source>
        <dbReference type="ARBA" id="ARBA00022679"/>
    </source>
</evidence>
<comment type="subcellular location">
    <subcellularLocation>
        <location evidence="1">Golgi apparatus membrane</location>
        <topology evidence="1">Single-pass type II membrane protein</topology>
    </subcellularLocation>
</comment>
<feature type="region of interest" description="Disordered" evidence="11">
    <location>
        <begin position="1131"/>
        <end position="1212"/>
    </location>
</feature>
<dbReference type="GO" id="GO:0004518">
    <property type="term" value="F:nuclease activity"/>
    <property type="evidence" value="ECO:0007669"/>
    <property type="project" value="InterPro"/>
</dbReference>
<dbReference type="GO" id="GO:0009247">
    <property type="term" value="P:glycolipid biosynthetic process"/>
    <property type="evidence" value="ECO:0007669"/>
    <property type="project" value="InterPro"/>
</dbReference>
<evidence type="ECO:0000256" key="8">
    <source>
        <dbReference type="ARBA" id="ARBA00023034"/>
    </source>
</evidence>
<evidence type="ECO:0000256" key="5">
    <source>
        <dbReference type="ARBA" id="ARBA00022692"/>
    </source>
</evidence>
<evidence type="ECO:0000256" key="2">
    <source>
        <dbReference type="ARBA" id="ARBA00007398"/>
    </source>
</evidence>
<dbReference type="InterPro" id="IPR029060">
    <property type="entry name" value="PIN-like_dom_sf"/>
</dbReference>
<keyword evidence="5 12" id="KW-0812">Transmembrane</keyword>
<keyword evidence="4" id="KW-0808">Transferase</keyword>
<gene>
    <name evidence="13" type="ORF">NMOB1V02_LOCUS1292</name>
</gene>
<feature type="compositionally biased region" description="Acidic residues" evidence="11">
    <location>
        <begin position="1010"/>
        <end position="1029"/>
    </location>
</feature>
<comment type="similarity">
    <text evidence="3">Belongs to the galactose-3-O-sulfotransferase family.</text>
</comment>
<keyword evidence="10" id="KW-0325">Glycoprotein</keyword>
<feature type="region of interest" description="Disordered" evidence="11">
    <location>
        <begin position="994"/>
        <end position="1119"/>
    </location>
</feature>
<name>A0A7R9BF74_9CRUS</name>
<evidence type="ECO:0000256" key="6">
    <source>
        <dbReference type="ARBA" id="ARBA00022968"/>
    </source>
</evidence>
<keyword evidence="6" id="KW-0735">Signal-anchor</keyword>
<dbReference type="OrthoDB" id="514299at2759"/>
<dbReference type="InterPro" id="IPR026832">
    <property type="entry name" value="Asteroid"/>
</dbReference>
<dbReference type="Pfam" id="PF06990">
    <property type="entry name" value="Gal-3-0_sulfotr"/>
    <property type="match status" value="1"/>
</dbReference>
<dbReference type="InterPro" id="IPR027417">
    <property type="entry name" value="P-loop_NTPase"/>
</dbReference>
<keyword evidence="14" id="KW-1185">Reference proteome</keyword>
<evidence type="ECO:0000256" key="1">
    <source>
        <dbReference type="ARBA" id="ARBA00004323"/>
    </source>
</evidence>
<organism evidence="13">
    <name type="scientific">Notodromas monacha</name>
    <dbReference type="NCBI Taxonomy" id="399045"/>
    <lineage>
        <taxon>Eukaryota</taxon>
        <taxon>Metazoa</taxon>
        <taxon>Ecdysozoa</taxon>
        <taxon>Arthropoda</taxon>
        <taxon>Crustacea</taxon>
        <taxon>Oligostraca</taxon>
        <taxon>Ostracoda</taxon>
        <taxon>Podocopa</taxon>
        <taxon>Podocopida</taxon>
        <taxon>Cypridocopina</taxon>
        <taxon>Cypridoidea</taxon>
        <taxon>Cyprididae</taxon>
        <taxon>Notodromas</taxon>
    </lineage>
</organism>
<feature type="compositionally biased region" description="Acidic residues" evidence="11">
    <location>
        <begin position="1138"/>
        <end position="1174"/>
    </location>
</feature>
<dbReference type="InterPro" id="IPR015943">
    <property type="entry name" value="WD40/YVTN_repeat-like_dom_sf"/>
</dbReference>
<dbReference type="SUPFAM" id="SSF50978">
    <property type="entry name" value="WD40 repeat-like"/>
    <property type="match status" value="1"/>
</dbReference>
<keyword evidence="8" id="KW-0333">Golgi apparatus</keyword>
<dbReference type="Proteomes" id="UP000678499">
    <property type="component" value="Unassembled WGS sequence"/>
</dbReference>
<dbReference type="PANTHER" id="PTHR15665:SF1">
    <property type="entry name" value="PROTEIN ASTEROID HOMOLOG 1"/>
    <property type="match status" value="1"/>
</dbReference>
<dbReference type="Gene3D" id="2.130.10.10">
    <property type="entry name" value="YVTN repeat-like/Quinoprotein amine dehydrogenase"/>
    <property type="match status" value="1"/>
</dbReference>